<evidence type="ECO:0000256" key="4">
    <source>
        <dbReference type="SAM" id="MobiDB-lite"/>
    </source>
</evidence>
<dbReference type="AlphaFoldDB" id="A0AAD1UKA1"/>
<comment type="caution">
    <text evidence="5">The sequence shown here is derived from an EMBL/GenBank/DDBJ whole genome shotgun (WGS) entry which is preliminary data.</text>
</comment>
<evidence type="ECO:0000313" key="5">
    <source>
        <dbReference type="EMBL" id="CAI2370307.1"/>
    </source>
</evidence>
<dbReference type="GO" id="GO:0000226">
    <property type="term" value="P:microtubule cytoskeleton organization"/>
    <property type="evidence" value="ECO:0007669"/>
    <property type="project" value="TreeGrafter"/>
</dbReference>
<feature type="compositionally biased region" description="Basic and acidic residues" evidence="4">
    <location>
        <begin position="145"/>
        <end position="174"/>
    </location>
</feature>
<gene>
    <name evidence="5" type="ORF">ECRASSUSDP1_LOCUS11617</name>
</gene>
<dbReference type="GO" id="GO:0036064">
    <property type="term" value="C:ciliary basal body"/>
    <property type="evidence" value="ECO:0007669"/>
    <property type="project" value="TreeGrafter"/>
</dbReference>
<evidence type="ECO:0000256" key="3">
    <source>
        <dbReference type="ARBA" id="ARBA00022840"/>
    </source>
</evidence>
<dbReference type="GO" id="GO:0070740">
    <property type="term" value="F:tubulin-glutamic acid ligase activity"/>
    <property type="evidence" value="ECO:0007669"/>
    <property type="project" value="TreeGrafter"/>
</dbReference>
<dbReference type="SUPFAM" id="SSF56059">
    <property type="entry name" value="Glutathione synthetase ATP-binding domain-like"/>
    <property type="match status" value="1"/>
</dbReference>
<feature type="region of interest" description="Disordered" evidence="4">
    <location>
        <begin position="1077"/>
        <end position="1105"/>
    </location>
</feature>
<evidence type="ECO:0000256" key="2">
    <source>
        <dbReference type="ARBA" id="ARBA00022741"/>
    </source>
</evidence>
<keyword evidence="3" id="KW-0067">ATP-binding</keyword>
<reference evidence="5" key="1">
    <citation type="submission" date="2023-07" db="EMBL/GenBank/DDBJ databases">
        <authorList>
            <consortium name="AG Swart"/>
            <person name="Singh M."/>
            <person name="Singh A."/>
            <person name="Seah K."/>
            <person name="Emmerich C."/>
        </authorList>
    </citation>
    <scope>NUCLEOTIDE SEQUENCE</scope>
    <source>
        <strain evidence="5">DP1</strain>
    </source>
</reference>
<feature type="region of interest" description="Disordered" evidence="4">
    <location>
        <begin position="1"/>
        <end position="23"/>
    </location>
</feature>
<proteinExistence type="predicted"/>
<name>A0AAD1UKA1_EUPCR</name>
<dbReference type="PANTHER" id="PTHR12241">
    <property type="entry name" value="TUBULIN POLYGLUTAMYLASE"/>
    <property type="match status" value="1"/>
</dbReference>
<keyword evidence="2" id="KW-0547">Nucleotide-binding</keyword>
<keyword evidence="1" id="KW-0436">Ligase</keyword>
<accession>A0AAD1UKA1</accession>
<feature type="region of interest" description="Disordered" evidence="4">
    <location>
        <begin position="140"/>
        <end position="194"/>
    </location>
</feature>
<evidence type="ECO:0000313" key="6">
    <source>
        <dbReference type="Proteomes" id="UP001295684"/>
    </source>
</evidence>
<feature type="compositionally biased region" description="Basic and acidic residues" evidence="4">
    <location>
        <begin position="1081"/>
        <end position="1092"/>
    </location>
</feature>
<sequence length="1121" mass="130478">MDTKEAPQRYQADSSQISEEDKENKVKLNYSYVEVSPERNHNSSPAIERIRNIQNVERRNWKGIYPPTVGHPLQKNESTLETVLSQLSKSQSKADQEVSTVVSSKNEIVPRLSGNKKEIRDMVILTALLKVLKMKNFKNSGCKNKRSESRNKDSKTREKTTIRKHHETESNSDKSKKKYHKKRPSTSSVCKRDSNVLPDENNIIKNKMRKYGYYFEQETEDKGYEVIKFKCIKESEMVKKSEYNNGMYSKFNLLLFKLLKCDIKLIRSIFLNNGFSATDSHDWNCLWINSSGKSYLYENLNRYQKINHFPHSYELTRKDRLAYNIGKMQMRFGEIDFDISPETYVLPDQFDDFYEQYKLLKKEVPERNMWIIKPAAGARGKGIYITDDIDDINEDSSNVVSRYITNPLLINGFKFDLRIYVCVTSYEPLRVYVYKEGLVRFASEQYEDYNEKNIQGSCEDEEENYYTSNKDSKQRRKKRYAHLTNYSINKKNPNFVKNESSEQDDVGGKWSLSSLCKHMERIGIDMDLLWSRMYDIILKVIITGEYPITKKLKTSNIDQRNCFELYGFDIILDSELKPWLLEVNLSPSLGTDSPLDFHIKSTLLTDTFNLVGIKKFDRKKESLSKMASRVRNIAEEKKTKNILERYNKLLEKTGGKPKSKKSKSINNKAGDNNLVTNAYDNELFYSNLSSHLAKKDIKEKNCYHSLSEKCHEILSKMAMTKYKSEILETLEERCRIGNYVCIYPSEGSNIYDYFFINSKPVNSAIYEFLYSSSTGFLKDLKEDVILEVSKRLNFGEVQFTKYYEEDIHTKKGSSPKKLNTPLILELMIEYLSRLAICIKDLEGKVLKSALKENINSFVSHKAWSKKLVTTISSISMRNNELAAKLIERIEDSIFDTFHFSEFKNKNSENKSFNTFDYSKGIARKIKKAMLKRTYPIFMKSNISDKELEYKISTEKLHGTIYTQDMTRLLISEPGSGVLVKLKKMLIHSQAQSRDNSRIDERNPTRTTQTSGIIQDNLILEQSCSMPNSTKRFKSSRRIESSSNLTRETKFPIIVAQKNKKMDMSNYITYTDKFKSKGKPKVLREGKKPPKPKDVRKKKKRGLSSHYIETLYNPRGGNTFLQ</sequence>
<feature type="region of interest" description="Disordered" evidence="4">
    <location>
        <begin position="990"/>
        <end position="1011"/>
    </location>
</feature>
<dbReference type="Gene3D" id="3.30.470.20">
    <property type="entry name" value="ATP-grasp fold, B domain"/>
    <property type="match status" value="1"/>
</dbReference>
<organism evidence="5 6">
    <name type="scientific">Euplotes crassus</name>
    <dbReference type="NCBI Taxonomy" id="5936"/>
    <lineage>
        <taxon>Eukaryota</taxon>
        <taxon>Sar</taxon>
        <taxon>Alveolata</taxon>
        <taxon>Ciliophora</taxon>
        <taxon>Intramacronucleata</taxon>
        <taxon>Spirotrichea</taxon>
        <taxon>Hypotrichia</taxon>
        <taxon>Euplotida</taxon>
        <taxon>Euplotidae</taxon>
        <taxon>Moneuplotes</taxon>
    </lineage>
</organism>
<feature type="compositionally biased region" description="Basic and acidic residues" evidence="4">
    <location>
        <begin position="994"/>
        <end position="1003"/>
    </location>
</feature>
<feature type="compositionally biased region" description="Basic residues" evidence="4">
    <location>
        <begin position="1093"/>
        <end position="1102"/>
    </location>
</feature>
<protein>
    <submittedName>
        <fullName evidence="5">Uncharacterized protein</fullName>
    </submittedName>
</protein>
<feature type="compositionally biased region" description="Basic residues" evidence="4">
    <location>
        <begin position="175"/>
        <end position="184"/>
    </location>
</feature>
<dbReference type="GO" id="GO:0015631">
    <property type="term" value="F:tubulin binding"/>
    <property type="evidence" value="ECO:0007669"/>
    <property type="project" value="TreeGrafter"/>
</dbReference>
<dbReference type="PROSITE" id="PS51221">
    <property type="entry name" value="TTL"/>
    <property type="match status" value="1"/>
</dbReference>
<dbReference type="Pfam" id="PF03133">
    <property type="entry name" value="TTL"/>
    <property type="match status" value="1"/>
</dbReference>
<keyword evidence="6" id="KW-1185">Reference proteome</keyword>
<dbReference type="Proteomes" id="UP001295684">
    <property type="component" value="Unassembled WGS sequence"/>
</dbReference>
<dbReference type="EMBL" id="CAMPGE010011477">
    <property type="protein sequence ID" value="CAI2370307.1"/>
    <property type="molecule type" value="Genomic_DNA"/>
</dbReference>
<dbReference type="InterPro" id="IPR004344">
    <property type="entry name" value="TTL/TTLL_fam"/>
</dbReference>
<evidence type="ECO:0000256" key="1">
    <source>
        <dbReference type="ARBA" id="ARBA00022598"/>
    </source>
</evidence>
<dbReference type="GO" id="GO:0005524">
    <property type="term" value="F:ATP binding"/>
    <property type="evidence" value="ECO:0007669"/>
    <property type="project" value="UniProtKB-KW"/>
</dbReference>